<feature type="domain" description="Glycoside hydrolase family 70 catalytic" evidence="9">
    <location>
        <begin position="331"/>
        <end position="1095"/>
    </location>
</feature>
<keyword evidence="5 10" id="KW-0808">Transferase</keyword>
<name>A0A0P7LY89_9LACO</name>
<dbReference type="PATRIC" id="fig|148814.13.peg.479"/>
<dbReference type="InterPro" id="IPR017853">
    <property type="entry name" value="GH"/>
</dbReference>
<evidence type="ECO:0000313" key="10">
    <source>
        <dbReference type="EMBL" id="KPN83477.1"/>
    </source>
</evidence>
<feature type="transmembrane region" description="Helical" evidence="8">
    <location>
        <begin position="20"/>
        <end position="37"/>
    </location>
</feature>
<dbReference type="GO" id="GO:0009250">
    <property type="term" value="P:glucan biosynthetic process"/>
    <property type="evidence" value="ECO:0007669"/>
    <property type="project" value="InterPro"/>
</dbReference>
<dbReference type="GO" id="GO:0046527">
    <property type="term" value="F:glucosyltransferase activity"/>
    <property type="evidence" value="ECO:0007669"/>
    <property type="project" value="InterPro"/>
</dbReference>
<comment type="catalytic activity">
    <reaction evidence="1">
        <text>[(1-&gt;6)-alpha-D-glucosyl](n) + sucrose = [(1-&gt;6)-alpha-D-glucosyl](n+1) + D-fructose</text>
        <dbReference type="Rhea" id="RHEA:18825"/>
        <dbReference type="Rhea" id="RHEA-COMP:11144"/>
        <dbReference type="Rhea" id="RHEA-COMP:11145"/>
        <dbReference type="ChEBI" id="CHEBI:17992"/>
        <dbReference type="ChEBI" id="CHEBI:18269"/>
        <dbReference type="ChEBI" id="CHEBI:37721"/>
        <dbReference type="EC" id="2.4.1.5"/>
    </reaction>
</comment>
<dbReference type="AlphaFoldDB" id="A0A0P7LY89"/>
<feature type="region of interest" description="Disordered" evidence="7">
    <location>
        <begin position="63"/>
        <end position="199"/>
    </location>
</feature>
<dbReference type="GO" id="GO:0047849">
    <property type="term" value="F:dextransucrase activity"/>
    <property type="evidence" value="ECO:0007669"/>
    <property type="project" value="UniProtKB-EC"/>
</dbReference>
<evidence type="ECO:0000256" key="1">
    <source>
        <dbReference type="ARBA" id="ARBA00001152"/>
    </source>
</evidence>
<proteinExistence type="inferred from homology"/>
<dbReference type="Pfam" id="PF19258">
    <property type="entry name" value="KxYKxGKxW_sig"/>
    <property type="match status" value="1"/>
</dbReference>
<dbReference type="InterPro" id="IPR022263">
    <property type="entry name" value="KxYKxGKxW"/>
</dbReference>
<evidence type="ECO:0000256" key="8">
    <source>
        <dbReference type="SAM" id="Phobius"/>
    </source>
</evidence>
<sequence length="1097" mass="120845">MNYNQDSKLHYRMYKSGKSWVIAAVVAVTMGTGFYMTQATAHADATPAADKTTVKATVQPTATTTAAQQGASTTTTTDTTTTKSDTDKGGTATSTVITGEASAHSDSSDGKNDKEYNNPAGTNAANSNGTDANTNNQVVNASNATPIPAPVTGNDSNNTTTPATTTPATTTPATTTPVTTTPATTTPVTATPVTTTTPVATTPATTTVATTNNTANANQATNNNNVTVATGDASKDNGTNNTTNNQTTTTDKNASATKTTTYKKVTLIKPRSFSDSQIKQFNQFNAPVKFTKKYVTNIDGYLTADTWYQPKKIYRNGKKWSKSTKKDYRPILMYWWPSKTVKANYANYFNKSLNINDKKKYNVKSDAKKLHKAVLNIQTNIEKTITKTKHVNWLHTAMTGFIKTQSIWNVKSEKPVYGWGNLQGGSFKYVNSKTTKNANSRYRLLGRAYTMQKKNNYKNYELLLANDVDNSNPTVQAEDLNNFYYLMNISSILGKGANGNFDGGREDATGSMDYDITQLIENFQVKRFNMTSDAKANAHLNLLEDGAPESRVSVAQDGNKGLTHDMDNTNTLVYPFTLAPGKRSQLSQVITNDWVNRGDDYTENQVTPNYSFLNVHDGVQTFIANIISDISKDNPNAPTKAVLNKAIKIYDQDQFATNKKYAEYNIPAAYSLLLSNKDVVPRVYYGDLYLEGDQYMATKSPYFDSITTMLKDRVKYVSGGQQMRMQGNDILTSVRFGQGDLTPTSTSATGRQSGYLSVTSNNPDVSITSPIKIYMGADHKNQEYRPELMTTKDGLTVFHNDQEASKYVVKTDAEGYLHLDNTQVFGASNPMVSGYLSTWVPVGASDNQDVRTQASTKKSKDGKTFHSNAALDSHVAYEGFSSLQPITKNNSKKTDVVIAKNASLFKELGITDFEFPGHYMPVHNDSSFVDTTEENGYAFSDRYNLGMDGKSTKYGTVDQLIDANKALHAQGVHTLTDYVMNQLYDLNGQELTTVTRIDGFGKKPKNKKDQINNALYVASTKSSKKDYQYKFGGKFLSMLKKKYPSLFKQKQKSTNEPIDSKTHIKIWSAKYMNGTSIQGKGMGYLLKKNGQYFKLHK</sequence>
<dbReference type="Pfam" id="PF02324">
    <property type="entry name" value="Glyco_hydro_70"/>
    <property type="match status" value="1"/>
</dbReference>
<dbReference type="RefSeq" id="WP_054608024.1">
    <property type="nucleotide sequence ID" value="NZ_JXDF01000012.1"/>
</dbReference>
<keyword evidence="8" id="KW-0812">Transmembrane</keyword>
<evidence type="ECO:0000256" key="2">
    <source>
        <dbReference type="ARBA" id="ARBA00009247"/>
    </source>
</evidence>
<dbReference type="EC" id="2.4.1.5" evidence="3"/>
<keyword evidence="8" id="KW-0472">Membrane</keyword>
<reference evidence="10 11" key="1">
    <citation type="journal article" date="2015" name="Genome Biol. Evol.">
        <title>Functionally Structured Genomes in Lactobacillus kunkeei Colonizing the Honey Crop and Food Products of Honeybees and Stingless Bees.</title>
        <authorList>
            <person name="Tamarit D."/>
            <person name="Ellegaard K.M."/>
            <person name="Wikander J."/>
            <person name="Olofsson T."/>
            <person name="Vasquez A."/>
            <person name="Andersson S.G."/>
        </authorList>
    </citation>
    <scope>NUCLEOTIDE SEQUENCE [LARGE SCALE GENOMIC DNA]</scope>
    <source>
        <strain evidence="10 11">LMbo</strain>
    </source>
</reference>
<dbReference type="NCBIfam" id="TIGR03715">
    <property type="entry name" value="KxYKxGKxW"/>
    <property type="match status" value="1"/>
</dbReference>
<evidence type="ECO:0000313" key="11">
    <source>
        <dbReference type="Proteomes" id="UP000050269"/>
    </source>
</evidence>
<keyword evidence="6" id="KW-0732">Signal</keyword>
<evidence type="ECO:0000256" key="3">
    <source>
        <dbReference type="ARBA" id="ARBA00012592"/>
    </source>
</evidence>
<organism evidence="10 11">
    <name type="scientific">Apilactobacillus kunkeei</name>
    <dbReference type="NCBI Taxonomy" id="148814"/>
    <lineage>
        <taxon>Bacteria</taxon>
        <taxon>Bacillati</taxon>
        <taxon>Bacillota</taxon>
        <taxon>Bacilli</taxon>
        <taxon>Lactobacillales</taxon>
        <taxon>Lactobacillaceae</taxon>
        <taxon>Apilactobacillus</taxon>
    </lineage>
</organism>
<evidence type="ECO:0000256" key="5">
    <source>
        <dbReference type="ARBA" id="ARBA00022679"/>
    </source>
</evidence>
<keyword evidence="8" id="KW-1133">Transmembrane helix</keyword>
<feature type="compositionally biased region" description="Polar residues" evidence="7">
    <location>
        <begin position="119"/>
        <end position="145"/>
    </location>
</feature>
<dbReference type="SUPFAM" id="SSF51445">
    <property type="entry name" value="(Trans)glycosidases"/>
    <property type="match status" value="2"/>
</dbReference>
<feature type="compositionally biased region" description="Low complexity" evidence="7">
    <location>
        <begin position="157"/>
        <end position="199"/>
    </location>
</feature>
<feature type="region of interest" description="Disordered" evidence="7">
    <location>
        <begin position="229"/>
        <end position="255"/>
    </location>
</feature>
<dbReference type="Gene3D" id="3.20.20.470">
    <property type="entry name" value="Glucansucrase"/>
    <property type="match status" value="1"/>
</dbReference>
<dbReference type="InterPro" id="IPR003318">
    <property type="entry name" value="Glyco_hydro70cat"/>
</dbReference>
<dbReference type="EMBL" id="JXDF01000012">
    <property type="protein sequence ID" value="KPN83477.1"/>
    <property type="molecule type" value="Genomic_DNA"/>
</dbReference>
<evidence type="ECO:0000256" key="4">
    <source>
        <dbReference type="ARBA" id="ARBA00022676"/>
    </source>
</evidence>
<comment type="similarity">
    <text evidence="2">Belongs to the glycosyl hydrolase 70 family.</text>
</comment>
<evidence type="ECO:0000259" key="9">
    <source>
        <dbReference type="Pfam" id="PF02324"/>
    </source>
</evidence>
<keyword evidence="4" id="KW-0328">Glycosyltransferase</keyword>
<feature type="compositionally biased region" description="Basic and acidic residues" evidence="7">
    <location>
        <begin position="106"/>
        <end position="116"/>
    </location>
</feature>
<dbReference type="Proteomes" id="UP000050269">
    <property type="component" value="Unassembled WGS sequence"/>
</dbReference>
<evidence type="ECO:0000256" key="7">
    <source>
        <dbReference type="SAM" id="MobiDB-lite"/>
    </source>
</evidence>
<gene>
    <name evidence="10" type="primary">gtf</name>
    <name evidence="10" type="ORF">RZ78_09460</name>
</gene>
<comment type="caution">
    <text evidence="10">The sequence shown here is derived from an EMBL/GenBank/DDBJ whole genome shotgun (WGS) entry which is preliminary data.</text>
</comment>
<protein>
    <recommendedName>
        <fullName evidence="3">dextransucrase</fullName>
        <ecNumber evidence="3">2.4.1.5</ecNumber>
    </recommendedName>
</protein>
<feature type="compositionally biased region" description="Low complexity" evidence="7">
    <location>
        <begin position="237"/>
        <end position="250"/>
    </location>
</feature>
<evidence type="ECO:0000256" key="6">
    <source>
        <dbReference type="ARBA" id="ARBA00022729"/>
    </source>
</evidence>
<accession>A0A0P7LY89</accession>
<dbReference type="Gene3D" id="2.30.30.420">
    <property type="entry name" value="glucansucrase"/>
    <property type="match status" value="1"/>
</dbReference>
<feature type="compositionally biased region" description="Low complexity" evidence="7">
    <location>
        <begin position="63"/>
        <end position="93"/>
    </location>
</feature>